<feature type="region of interest" description="Disordered" evidence="2">
    <location>
        <begin position="25"/>
        <end position="46"/>
    </location>
</feature>
<evidence type="ECO:0008006" key="6">
    <source>
        <dbReference type="Google" id="ProtNLM"/>
    </source>
</evidence>
<evidence type="ECO:0000256" key="1">
    <source>
        <dbReference type="SAM" id="Coils"/>
    </source>
</evidence>
<reference evidence="5" key="1">
    <citation type="submission" date="2017-04" db="EMBL/GenBank/DDBJ databases">
        <title>Comparative genomics and description of representatives of a novel lineage of planctomycetes thriving in anoxic sediments.</title>
        <authorList>
            <person name="Spring S."/>
            <person name="Bunk B."/>
            <person name="Sproer C."/>
        </authorList>
    </citation>
    <scope>NUCLEOTIDE SEQUENCE [LARGE SCALE GENOMIC DNA]</scope>
    <source>
        <strain evidence="5">ST-PulAB-D4</strain>
    </source>
</reference>
<keyword evidence="1" id="KW-0175">Coiled coil</keyword>
<evidence type="ECO:0000256" key="3">
    <source>
        <dbReference type="SAM" id="SignalP"/>
    </source>
</evidence>
<gene>
    <name evidence="4" type="ORF">STSP1_01951</name>
</gene>
<name>A0A1W6LP36_9BACT</name>
<keyword evidence="3" id="KW-0732">Signal</keyword>
<dbReference type="RefSeq" id="WP_085756176.1">
    <property type="nucleotide sequence ID" value="NZ_CP021023.1"/>
</dbReference>
<dbReference type="AlphaFoldDB" id="A0A1W6LP36"/>
<sequence length="180" mass="20807" precursor="true">MKKKLVFTMLLFAVLSGGLFAAEGDREDRGRARPDRNRRPRRDMDEMRKMMQQRIMTAIKDKLAVNDDEWAVVKPRVETVMELKQKAQLGENRGMMNVFRRRGGPERNIEELEGSRKAAAELEEALEKENPDVDEIKKELSELRAARAKEQQKLLEAQKKLKEILTVVQEAQMVSMGLLK</sequence>
<evidence type="ECO:0000313" key="5">
    <source>
        <dbReference type="Proteomes" id="UP000193334"/>
    </source>
</evidence>
<dbReference type="EMBL" id="CP021023">
    <property type="protein sequence ID" value="ARN57540.1"/>
    <property type="molecule type" value="Genomic_DNA"/>
</dbReference>
<evidence type="ECO:0000313" key="4">
    <source>
        <dbReference type="EMBL" id="ARN57540.1"/>
    </source>
</evidence>
<accession>A0A1W6LP36</accession>
<dbReference type="Proteomes" id="UP000193334">
    <property type="component" value="Chromosome"/>
</dbReference>
<evidence type="ECO:0000256" key="2">
    <source>
        <dbReference type="SAM" id="MobiDB-lite"/>
    </source>
</evidence>
<feature type="signal peptide" evidence="3">
    <location>
        <begin position="1"/>
        <end position="21"/>
    </location>
</feature>
<proteinExistence type="predicted"/>
<feature type="chain" id="PRO_5010879747" description="Periplasmic heavy metal sensor" evidence="3">
    <location>
        <begin position="22"/>
        <end position="180"/>
    </location>
</feature>
<organism evidence="4 5">
    <name type="scientific">Sedimentisphaera salicampi</name>
    <dbReference type="NCBI Taxonomy" id="1941349"/>
    <lineage>
        <taxon>Bacteria</taxon>
        <taxon>Pseudomonadati</taxon>
        <taxon>Planctomycetota</taxon>
        <taxon>Phycisphaerae</taxon>
        <taxon>Sedimentisphaerales</taxon>
        <taxon>Sedimentisphaeraceae</taxon>
        <taxon>Sedimentisphaera</taxon>
    </lineage>
</organism>
<feature type="coiled-coil region" evidence="1">
    <location>
        <begin position="109"/>
        <end position="160"/>
    </location>
</feature>
<dbReference type="KEGG" id="pbp:STSP1_01951"/>
<protein>
    <recommendedName>
        <fullName evidence="6">Periplasmic heavy metal sensor</fullName>
    </recommendedName>
</protein>
<keyword evidence="5" id="KW-1185">Reference proteome</keyword>
<dbReference type="STRING" id="1941349.STSP1_01951"/>